<dbReference type="PANTHER" id="PTHR42852">
    <property type="entry name" value="THIOL:DISULFIDE INTERCHANGE PROTEIN DSBE"/>
    <property type="match status" value="1"/>
</dbReference>
<sequence>MYLCGASAAWAKQVPNLKFKDMAGHTVRLDSLRGHPAVVNFWATWCGPCKEELPRLSALQAAYARRGVKFVAVSVDQPKDFRKIQPYFAQHHIALPVWTGADLGTLGRLGFGNVVPATLVLDGQGNVVGRIEGEARDADVRGYLDWLLDGRQGKAPPRQIRRY</sequence>
<gene>
    <name evidence="3" type="ORF">ENW50_05795</name>
</gene>
<dbReference type="SUPFAM" id="SSF52833">
    <property type="entry name" value="Thioredoxin-like"/>
    <property type="match status" value="1"/>
</dbReference>
<dbReference type="InterPro" id="IPR017937">
    <property type="entry name" value="Thioredoxin_CS"/>
</dbReference>
<dbReference type="InterPro" id="IPR013766">
    <property type="entry name" value="Thioredoxin_domain"/>
</dbReference>
<dbReference type="Gene3D" id="3.40.30.10">
    <property type="entry name" value="Glutaredoxin"/>
    <property type="match status" value="1"/>
</dbReference>
<proteinExistence type="predicted"/>
<dbReference type="CDD" id="cd02966">
    <property type="entry name" value="TlpA_like_family"/>
    <property type="match status" value="1"/>
</dbReference>
<name>A0A7V5CSV0_9BACT</name>
<keyword evidence="1" id="KW-0676">Redox-active center</keyword>
<evidence type="ECO:0000256" key="1">
    <source>
        <dbReference type="ARBA" id="ARBA00023284"/>
    </source>
</evidence>
<dbReference type="PROSITE" id="PS00194">
    <property type="entry name" value="THIOREDOXIN_1"/>
    <property type="match status" value="1"/>
</dbReference>
<protein>
    <submittedName>
        <fullName evidence="3">TlpA family protein disulfide reductase</fullName>
    </submittedName>
</protein>
<evidence type="ECO:0000259" key="2">
    <source>
        <dbReference type="PROSITE" id="PS51352"/>
    </source>
</evidence>
<accession>A0A7V5CSV0</accession>
<reference evidence="3" key="1">
    <citation type="journal article" date="2020" name="mSystems">
        <title>Genome- and Community-Level Interaction Insights into Carbon Utilization and Element Cycling Functions of Hydrothermarchaeota in Hydrothermal Sediment.</title>
        <authorList>
            <person name="Zhou Z."/>
            <person name="Liu Y."/>
            <person name="Xu W."/>
            <person name="Pan J."/>
            <person name="Luo Z.H."/>
            <person name="Li M."/>
        </authorList>
    </citation>
    <scope>NUCLEOTIDE SEQUENCE [LARGE SCALE GENOMIC DNA]</scope>
    <source>
        <strain evidence="3">SpSt-855</strain>
    </source>
</reference>
<dbReference type="InterPro" id="IPR050553">
    <property type="entry name" value="Thioredoxin_ResA/DsbE_sf"/>
</dbReference>
<evidence type="ECO:0000313" key="3">
    <source>
        <dbReference type="EMBL" id="HGY94183.1"/>
    </source>
</evidence>
<dbReference type="GO" id="GO:0016209">
    <property type="term" value="F:antioxidant activity"/>
    <property type="evidence" value="ECO:0007669"/>
    <property type="project" value="InterPro"/>
</dbReference>
<comment type="caution">
    <text evidence="3">The sequence shown here is derived from an EMBL/GenBank/DDBJ whole genome shotgun (WGS) entry which is preliminary data.</text>
</comment>
<feature type="domain" description="Thioredoxin" evidence="2">
    <location>
        <begin position="8"/>
        <end position="149"/>
    </location>
</feature>
<dbReference type="PROSITE" id="PS51352">
    <property type="entry name" value="THIOREDOXIN_2"/>
    <property type="match status" value="1"/>
</dbReference>
<dbReference type="GO" id="GO:0016491">
    <property type="term" value="F:oxidoreductase activity"/>
    <property type="evidence" value="ECO:0007669"/>
    <property type="project" value="InterPro"/>
</dbReference>
<dbReference type="AlphaFoldDB" id="A0A7V5CSV0"/>
<dbReference type="InterPro" id="IPR000866">
    <property type="entry name" value="AhpC/TSA"/>
</dbReference>
<dbReference type="Pfam" id="PF00578">
    <property type="entry name" value="AhpC-TSA"/>
    <property type="match status" value="1"/>
</dbReference>
<dbReference type="EMBL" id="DTKL01000032">
    <property type="protein sequence ID" value="HGY94183.1"/>
    <property type="molecule type" value="Genomic_DNA"/>
</dbReference>
<dbReference type="PANTHER" id="PTHR42852:SF18">
    <property type="entry name" value="CHROMOSOME UNDETERMINED SCAFFOLD_47, WHOLE GENOME SHOTGUN SEQUENCE"/>
    <property type="match status" value="1"/>
</dbReference>
<dbReference type="InterPro" id="IPR036249">
    <property type="entry name" value="Thioredoxin-like_sf"/>
</dbReference>
<organism evidence="3">
    <name type="scientific">Acidobacterium capsulatum</name>
    <dbReference type="NCBI Taxonomy" id="33075"/>
    <lineage>
        <taxon>Bacteria</taxon>
        <taxon>Pseudomonadati</taxon>
        <taxon>Acidobacteriota</taxon>
        <taxon>Terriglobia</taxon>
        <taxon>Terriglobales</taxon>
        <taxon>Acidobacteriaceae</taxon>
        <taxon>Acidobacterium</taxon>
    </lineage>
</organism>